<sequence>MHHSRSVSQIKQQQHRIWQREYRAFIRMCAYYCHRSVVGNTSSGGGTYTPTHTPSIHTHTQHFMLNIQKHLLKRKSILRMNICWRNLAVIIHKVNTINKFKFDKFSKEKNFHMFDGVMGMRVTSSMMRHCVMMLEYFGYASHGAPNGFKSAKYYSARYW</sequence>
<dbReference type="OrthoDB" id="8016869at2759"/>
<proteinExistence type="predicted"/>
<name>A0A811U0H6_CERCA</name>
<keyword evidence="2" id="KW-1185">Reference proteome</keyword>
<accession>A0A811U0H6</accession>
<comment type="caution">
    <text evidence="1">The sequence shown here is derived from an EMBL/GenBank/DDBJ whole genome shotgun (WGS) entry which is preliminary data.</text>
</comment>
<dbReference type="Proteomes" id="UP000606786">
    <property type="component" value="Unassembled WGS sequence"/>
</dbReference>
<dbReference type="AlphaFoldDB" id="A0A811U0H6"/>
<gene>
    <name evidence="1" type="ORF">CCAP1982_LOCUS1422</name>
</gene>
<evidence type="ECO:0000313" key="1">
    <source>
        <dbReference type="EMBL" id="CAD6992574.1"/>
    </source>
</evidence>
<evidence type="ECO:0000313" key="2">
    <source>
        <dbReference type="Proteomes" id="UP000606786"/>
    </source>
</evidence>
<organism evidence="1 2">
    <name type="scientific">Ceratitis capitata</name>
    <name type="common">Mediterranean fruit fly</name>
    <name type="synonym">Tephritis capitata</name>
    <dbReference type="NCBI Taxonomy" id="7213"/>
    <lineage>
        <taxon>Eukaryota</taxon>
        <taxon>Metazoa</taxon>
        <taxon>Ecdysozoa</taxon>
        <taxon>Arthropoda</taxon>
        <taxon>Hexapoda</taxon>
        <taxon>Insecta</taxon>
        <taxon>Pterygota</taxon>
        <taxon>Neoptera</taxon>
        <taxon>Endopterygota</taxon>
        <taxon>Diptera</taxon>
        <taxon>Brachycera</taxon>
        <taxon>Muscomorpha</taxon>
        <taxon>Tephritoidea</taxon>
        <taxon>Tephritidae</taxon>
        <taxon>Ceratitis</taxon>
        <taxon>Ceratitis</taxon>
    </lineage>
</organism>
<protein>
    <submittedName>
        <fullName evidence="1">(Mediterranean fruit fly) hypothetical protein</fullName>
    </submittedName>
</protein>
<dbReference type="EMBL" id="CAJHJT010000001">
    <property type="protein sequence ID" value="CAD6992574.1"/>
    <property type="molecule type" value="Genomic_DNA"/>
</dbReference>
<reference evidence="1" key="1">
    <citation type="submission" date="2020-11" db="EMBL/GenBank/DDBJ databases">
        <authorList>
            <person name="Whitehead M."/>
        </authorList>
    </citation>
    <scope>NUCLEOTIDE SEQUENCE</scope>
    <source>
        <strain evidence="1">EGII</strain>
    </source>
</reference>